<evidence type="ECO:0000313" key="6">
    <source>
        <dbReference type="Proteomes" id="UP001295463"/>
    </source>
</evidence>
<keyword evidence="1" id="KW-0597">Phosphoprotein</keyword>
<dbReference type="CDD" id="cd19920">
    <property type="entry name" value="REC_PA4781-like"/>
    <property type="match status" value="1"/>
</dbReference>
<dbReference type="PROSITE" id="PS51831">
    <property type="entry name" value="HD"/>
    <property type="match status" value="1"/>
</dbReference>
<dbReference type="Proteomes" id="UP001295463">
    <property type="component" value="Chromosome"/>
</dbReference>
<feature type="domain" description="HD" evidence="3">
    <location>
        <begin position="186"/>
        <end position="309"/>
    </location>
</feature>
<evidence type="ECO:0000256" key="1">
    <source>
        <dbReference type="PROSITE-ProRule" id="PRU00169"/>
    </source>
</evidence>
<dbReference type="SMART" id="SM00448">
    <property type="entry name" value="REC"/>
    <property type="match status" value="1"/>
</dbReference>
<sequence>MAEEMGTVLIVDDTPANLQLLESILVGEGYAVRAAINGRMALTAVQARIPDLILLDITMPEMNGYELCSILKSDPRLAEIPVIFVTALNDVVDEERGFAAGGVDFVTKPVCPPVVLARVRTHIALHRAQQELQEWNSNLKVRVKGLSSLVTRNVQKLGAMDMNHRYHREEWLEILTRLLDMMDPELLGHASRVAALAAAVAGRLQCTRQETETIRIAGLLHDIGKVGLPAGVTSVPEEKLPDNLKRIYLTHAVRGQLLISHIDWLKEAGVLIRHHHEQMNGSGVPDRLIGAEIPLGARIIAIADYMDRLVSHATAGTTLFTVMKSVRNLAGRSFDPNLVACFEEVAPGVLARPATDKGQKEIAPVKGLQSGVVAAEDLYSGTRIRLLERGEAVTSATLSRISLALEIDPPECTTLVVTRPASGQTGEQG</sequence>
<evidence type="ECO:0000259" key="2">
    <source>
        <dbReference type="PROSITE" id="PS50110"/>
    </source>
</evidence>
<dbReference type="PROSITE" id="PS50110">
    <property type="entry name" value="RESPONSE_REGULATORY"/>
    <property type="match status" value="1"/>
</dbReference>
<dbReference type="SUPFAM" id="SSF52172">
    <property type="entry name" value="CheY-like"/>
    <property type="match status" value="1"/>
</dbReference>
<dbReference type="EMBL" id="OW150024">
    <property type="protein sequence ID" value="CAH2032047.1"/>
    <property type="molecule type" value="Genomic_DNA"/>
</dbReference>
<protein>
    <recommendedName>
        <fullName evidence="7">Two-component system response regulator</fullName>
    </recommendedName>
</protein>
<feature type="domain" description="Response regulatory" evidence="2">
    <location>
        <begin position="7"/>
        <end position="123"/>
    </location>
</feature>
<gene>
    <name evidence="5" type="ORF">GEAMG1_2211</name>
</gene>
<dbReference type="InterPro" id="IPR011006">
    <property type="entry name" value="CheY-like_superfamily"/>
</dbReference>
<evidence type="ECO:0000259" key="4">
    <source>
        <dbReference type="PROSITE" id="PS51832"/>
    </source>
</evidence>
<evidence type="ECO:0000313" key="5">
    <source>
        <dbReference type="EMBL" id="CAH2032047.1"/>
    </source>
</evidence>
<dbReference type="RefSeq" id="WP_305732826.1">
    <property type="nucleotide sequence ID" value="NZ_OW150024.1"/>
</dbReference>
<dbReference type="Gene3D" id="3.40.50.2300">
    <property type="match status" value="1"/>
</dbReference>
<dbReference type="PANTHER" id="PTHR45228">
    <property type="entry name" value="CYCLIC DI-GMP PHOSPHODIESTERASE TM_0186-RELATED"/>
    <property type="match status" value="1"/>
</dbReference>
<evidence type="ECO:0008006" key="7">
    <source>
        <dbReference type="Google" id="ProtNLM"/>
    </source>
</evidence>
<feature type="modified residue" description="4-aspartylphosphate" evidence="1">
    <location>
        <position position="56"/>
    </location>
</feature>
<dbReference type="PROSITE" id="PS51832">
    <property type="entry name" value="HD_GYP"/>
    <property type="match status" value="1"/>
</dbReference>
<dbReference type="InterPro" id="IPR037522">
    <property type="entry name" value="HD_GYP_dom"/>
</dbReference>
<feature type="domain" description="HD-GYP" evidence="4">
    <location>
        <begin position="164"/>
        <end position="358"/>
    </location>
</feature>
<keyword evidence="6" id="KW-1185">Reference proteome</keyword>
<accession>A0ABM9DA03</accession>
<dbReference type="SUPFAM" id="SSF109604">
    <property type="entry name" value="HD-domain/PDEase-like"/>
    <property type="match status" value="1"/>
</dbReference>
<organism evidence="5 6">
    <name type="scientific">Trichlorobacter ammonificans</name>
    <dbReference type="NCBI Taxonomy" id="2916410"/>
    <lineage>
        <taxon>Bacteria</taxon>
        <taxon>Pseudomonadati</taxon>
        <taxon>Thermodesulfobacteriota</taxon>
        <taxon>Desulfuromonadia</taxon>
        <taxon>Geobacterales</taxon>
        <taxon>Geobacteraceae</taxon>
        <taxon>Trichlorobacter</taxon>
    </lineage>
</organism>
<dbReference type="CDD" id="cd00077">
    <property type="entry name" value="HDc"/>
    <property type="match status" value="1"/>
</dbReference>
<dbReference type="Pfam" id="PF13487">
    <property type="entry name" value="HD_5"/>
    <property type="match status" value="1"/>
</dbReference>
<dbReference type="InterPro" id="IPR001789">
    <property type="entry name" value="Sig_transdc_resp-reg_receiver"/>
</dbReference>
<reference evidence="5 6" key="1">
    <citation type="submission" date="2022-03" db="EMBL/GenBank/DDBJ databases">
        <authorList>
            <person name="Koch H."/>
        </authorList>
    </citation>
    <scope>NUCLEOTIDE SEQUENCE [LARGE SCALE GENOMIC DNA]</scope>
    <source>
        <strain evidence="5 6">G1</strain>
    </source>
</reference>
<dbReference type="InterPro" id="IPR003607">
    <property type="entry name" value="HD/PDEase_dom"/>
</dbReference>
<dbReference type="Gene3D" id="1.10.3210.10">
    <property type="entry name" value="Hypothetical protein af1432"/>
    <property type="match status" value="1"/>
</dbReference>
<dbReference type="InterPro" id="IPR006674">
    <property type="entry name" value="HD_domain"/>
</dbReference>
<evidence type="ECO:0000259" key="3">
    <source>
        <dbReference type="PROSITE" id="PS51831"/>
    </source>
</evidence>
<dbReference type="SMART" id="SM00471">
    <property type="entry name" value="HDc"/>
    <property type="match status" value="1"/>
</dbReference>
<proteinExistence type="predicted"/>
<dbReference type="InterPro" id="IPR052020">
    <property type="entry name" value="Cyclic_di-GMP/3'3'-cGAMP_PDE"/>
</dbReference>
<dbReference type="PANTHER" id="PTHR45228:SF5">
    <property type="entry name" value="CYCLIC DI-GMP PHOSPHODIESTERASE VC_1348-RELATED"/>
    <property type="match status" value="1"/>
</dbReference>
<name>A0ABM9DA03_9BACT</name>
<dbReference type="Pfam" id="PF00072">
    <property type="entry name" value="Response_reg"/>
    <property type="match status" value="1"/>
</dbReference>